<feature type="domain" description="Sodium channel modifier 1 acidic C-terminal" evidence="13">
    <location>
        <begin position="354"/>
        <end position="400"/>
    </location>
</feature>
<evidence type="ECO:0000313" key="15">
    <source>
        <dbReference type="Proteomes" id="UP000694412"/>
    </source>
</evidence>
<accession>A0A8C2TXB2</accession>
<feature type="compositionally biased region" description="Gly residues" evidence="11">
    <location>
        <begin position="127"/>
        <end position="143"/>
    </location>
</feature>
<dbReference type="GO" id="GO:0016607">
    <property type="term" value="C:nuclear speck"/>
    <property type="evidence" value="ECO:0007669"/>
    <property type="project" value="UniProtKB-SubCell"/>
</dbReference>
<dbReference type="Ensembl" id="ENSCJPT00005026066.1">
    <property type="protein sequence ID" value="ENSCJPP00005018797.1"/>
    <property type="gene ID" value="ENSCJPG00005015265.1"/>
</dbReference>
<evidence type="ECO:0000256" key="10">
    <source>
        <dbReference type="ARBA" id="ARBA00023242"/>
    </source>
</evidence>
<keyword evidence="8" id="KW-0862">Zinc</keyword>
<feature type="domain" description="Sodium channel modifier 1 zinc-finger" evidence="12">
    <location>
        <begin position="191"/>
        <end position="216"/>
    </location>
</feature>
<evidence type="ECO:0000256" key="11">
    <source>
        <dbReference type="SAM" id="MobiDB-lite"/>
    </source>
</evidence>
<name>A0A8C2TXB2_COTJA</name>
<evidence type="ECO:0000256" key="5">
    <source>
        <dbReference type="ARBA" id="ARBA00022723"/>
    </source>
</evidence>
<dbReference type="GO" id="GO:0008270">
    <property type="term" value="F:zinc ion binding"/>
    <property type="evidence" value="ECO:0007669"/>
    <property type="project" value="UniProtKB-KW"/>
</dbReference>
<evidence type="ECO:0000256" key="4">
    <source>
        <dbReference type="ARBA" id="ARBA00022664"/>
    </source>
</evidence>
<feature type="compositionally biased region" description="Low complexity" evidence="11">
    <location>
        <begin position="59"/>
        <end position="72"/>
    </location>
</feature>
<feature type="region of interest" description="Disordered" evidence="11">
    <location>
        <begin position="279"/>
        <end position="299"/>
    </location>
</feature>
<dbReference type="PANTHER" id="PTHR32297">
    <property type="entry name" value="SODIUM CHANNEL MODIFIER 1"/>
    <property type="match status" value="1"/>
</dbReference>
<dbReference type="InterPro" id="IPR031625">
    <property type="entry name" value="SCNM1_acidic"/>
</dbReference>
<evidence type="ECO:0000259" key="12">
    <source>
        <dbReference type="Pfam" id="PF15803"/>
    </source>
</evidence>
<keyword evidence="15" id="KW-1185">Reference proteome</keyword>
<keyword evidence="6" id="KW-0747">Spliceosome</keyword>
<evidence type="ECO:0000256" key="6">
    <source>
        <dbReference type="ARBA" id="ARBA00022728"/>
    </source>
</evidence>
<evidence type="ECO:0000256" key="3">
    <source>
        <dbReference type="ARBA" id="ARBA00020620"/>
    </source>
</evidence>
<protein>
    <recommendedName>
        <fullName evidence="3">Sodium channel modifier 1</fullName>
    </recommendedName>
</protein>
<reference evidence="14" key="3">
    <citation type="submission" date="2025-09" db="UniProtKB">
        <authorList>
            <consortium name="Ensembl"/>
        </authorList>
    </citation>
    <scope>IDENTIFICATION</scope>
</reference>
<feature type="region of interest" description="Disordered" evidence="11">
    <location>
        <begin position="28"/>
        <end position="75"/>
    </location>
</feature>
<evidence type="ECO:0000256" key="1">
    <source>
        <dbReference type="ARBA" id="ARBA00004324"/>
    </source>
</evidence>
<dbReference type="Proteomes" id="UP000694412">
    <property type="component" value="Chromosome 25"/>
</dbReference>
<dbReference type="Pfam" id="PF15805">
    <property type="entry name" value="SCNM1_acidic"/>
    <property type="match status" value="1"/>
</dbReference>
<feature type="compositionally biased region" description="Acidic residues" evidence="11">
    <location>
        <begin position="386"/>
        <end position="395"/>
    </location>
</feature>
<dbReference type="PANTHER" id="PTHR32297:SF1">
    <property type="entry name" value="SODIUM CHANNEL MODIFIER 1"/>
    <property type="match status" value="1"/>
</dbReference>
<evidence type="ECO:0000256" key="7">
    <source>
        <dbReference type="ARBA" id="ARBA00022771"/>
    </source>
</evidence>
<proteinExistence type="predicted"/>
<evidence type="ECO:0000313" key="14">
    <source>
        <dbReference type="Ensembl" id="ENSCJPP00005018797.1"/>
    </source>
</evidence>
<dbReference type="GO" id="GO:0006397">
    <property type="term" value="P:mRNA processing"/>
    <property type="evidence" value="ECO:0007669"/>
    <property type="project" value="UniProtKB-KW"/>
</dbReference>
<reference evidence="14" key="2">
    <citation type="submission" date="2025-08" db="UniProtKB">
        <authorList>
            <consortium name="Ensembl"/>
        </authorList>
    </citation>
    <scope>IDENTIFICATION</scope>
</reference>
<organism evidence="14 15">
    <name type="scientific">Coturnix japonica</name>
    <name type="common">Japanese quail</name>
    <name type="synonym">Coturnix coturnix japonica</name>
    <dbReference type="NCBI Taxonomy" id="93934"/>
    <lineage>
        <taxon>Eukaryota</taxon>
        <taxon>Metazoa</taxon>
        <taxon>Chordata</taxon>
        <taxon>Craniata</taxon>
        <taxon>Vertebrata</taxon>
        <taxon>Euteleostomi</taxon>
        <taxon>Archelosauria</taxon>
        <taxon>Archosauria</taxon>
        <taxon>Dinosauria</taxon>
        <taxon>Saurischia</taxon>
        <taxon>Theropoda</taxon>
        <taxon>Coelurosauria</taxon>
        <taxon>Aves</taxon>
        <taxon>Neognathae</taxon>
        <taxon>Galloanserae</taxon>
        <taxon>Galliformes</taxon>
        <taxon>Phasianidae</taxon>
        <taxon>Perdicinae</taxon>
        <taxon>Coturnix</taxon>
    </lineage>
</organism>
<dbReference type="Pfam" id="PF15803">
    <property type="entry name" value="zf-SCNM1"/>
    <property type="match status" value="1"/>
</dbReference>
<dbReference type="InterPro" id="IPR031622">
    <property type="entry name" value="Znf-SCNM1"/>
</dbReference>
<keyword evidence="10" id="KW-0539">Nucleus</keyword>
<keyword evidence="5" id="KW-0479">Metal-binding</keyword>
<dbReference type="GO" id="GO:0005681">
    <property type="term" value="C:spliceosomal complex"/>
    <property type="evidence" value="ECO:0007669"/>
    <property type="project" value="UniProtKB-KW"/>
</dbReference>
<dbReference type="GeneTree" id="ENSGT00390000010811"/>
<dbReference type="GO" id="GO:0008380">
    <property type="term" value="P:RNA splicing"/>
    <property type="evidence" value="ECO:0007669"/>
    <property type="project" value="UniProtKB-KW"/>
</dbReference>
<feature type="region of interest" description="Disordered" evidence="11">
    <location>
        <begin position="369"/>
        <end position="401"/>
    </location>
</feature>
<reference evidence="14" key="1">
    <citation type="submission" date="2015-11" db="EMBL/GenBank/DDBJ databases">
        <authorList>
            <consortium name="International Coturnix japonica Genome Analysis Consortium"/>
            <person name="Warren W."/>
            <person name="Burt D.W."/>
            <person name="Antin P.B."/>
            <person name="Lanford R."/>
            <person name="Gros J."/>
            <person name="Wilson R.K."/>
        </authorList>
    </citation>
    <scope>NUCLEOTIDE SEQUENCE [LARGE SCALE GENOMIC DNA]</scope>
</reference>
<keyword evidence="9" id="KW-0508">mRNA splicing</keyword>
<keyword evidence="7" id="KW-0863">Zinc-finger</keyword>
<evidence type="ECO:0000256" key="8">
    <source>
        <dbReference type="ARBA" id="ARBA00022833"/>
    </source>
</evidence>
<evidence type="ECO:0000256" key="2">
    <source>
        <dbReference type="ARBA" id="ARBA00004642"/>
    </source>
</evidence>
<gene>
    <name evidence="14" type="primary">SCNM1</name>
</gene>
<evidence type="ECO:0000259" key="13">
    <source>
        <dbReference type="Pfam" id="PF15805"/>
    </source>
</evidence>
<keyword evidence="4" id="KW-0507">mRNA processing</keyword>
<feature type="region of interest" description="Disordered" evidence="11">
    <location>
        <begin position="116"/>
        <end position="153"/>
    </location>
</feature>
<evidence type="ECO:0000256" key="9">
    <source>
        <dbReference type="ARBA" id="ARBA00023187"/>
    </source>
</evidence>
<feature type="region of interest" description="Disordered" evidence="11">
    <location>
        <begin position="322"/>
        <end position="357"/>
    </location>
</feature>
<comment type="subcellular location">
    <subcellularLocation>
        <location evidence="1">Nucleus speckle</location>
    </subcellularLocation>
    <subcellularLocation>
        <location evidence="2">Nucleus</location>
        <location evidence="2">Nucleoplasm</location>
    </subcellularLocation>
</comment>
<dbReference type="InterPro" id="IPR033570">
    <property type="entry name" value="SCNM1"/>
</dbReference>
<sequence length="401" mass="42923">MGWLWGGCGVAVGAHLMRSCCSTTAALERPMSASRRRRKSRAVSANPGNVSPGPTRCSRPPAIAGRPAAPRPCSGPARSPLGVVVQRPFVPRRKCDGELHFPSCFAAPPRRAPYWSTHPREARRDGGPGSGRVGAPRGGGGATRGSDMSFKRDGDDAGQLAVLQRRRVSELLANYIPEDEALLLRSGRYACTVCPHRPVFDTLEVLAVHRTGRKHVGSLRRCYGGSRTQEATVREQQCQEAAVGAEGSPAPLLLRTKRIAQSALLKAAPYNSCCRRTGVNGSGVRAGRTRMGPSAAPTAMKEHRDAVEATAAVVLPRHCGGRGAEAAVDSTHTQQGGPRGARPSPPPSQPTTISPTRRQELQRYLQLRSAGWIQDPSGKWVKDENAEFDSDEDEPPLLPPT</sequence>
<dbReference type="AlphaFoldDB" id="A0A8C2TXB2"/>